<sequence length="158" mass="17351">MLRKRGLGAAARRQRRQLRALGRALRGCCGAGRVAPLNPPGPGCLRNSALGLWGAKCNPNPVLPSPAQINTHKHSHRRRRGPRSQQRVSATGDQGRARNPRGAAARDRPLKDFKISVRCMGSRSEIWCLNPTSPCFATCQGVCNHKEEQPIRKKVPLI</sequence>
<accession>A0A7J7X5F3</accession>
<feature type="region of interest" description="Disordered" evidence="1">
    <location>
        <begin position="62"/>
        <end position="107"/>
    </location>
</feature>
<organism evidence="2 3">
    <name type="scientific">Rhinolophus ferrumequinum</name>
    <name type="common">Greater horseshoe bat</name>
    <dbReference type="NCBI Taxonomy" id="59479"/>
    <lineage>
        <taxon>Eukaryota</taxon>
        <taxon>Metazoa</taxon>
        <taxon>Chordata</taxon>
        <taxon>Craniata</taxon>
        <taxon>Vertebrata</taxon>
        <taxon>Euteleostomi</taxon>
        <taxon>Mammalia</taxon>
        <taxon>Eutheria</taxon>
        <taxon>Laurasiatheria</taxon>
        <taxon>Chiroptera</taxon>
        <taxon>Yinpterochiroptera</taxon>
        <taxon>Rhinolophoidea</taxon>
        <taxon>Rhinolophidae</taxon>
        <taxon>Rhinolophinae</taxon>
        <taxon>Rhinolophus</taxon>
    </lineage>
</organism>
<dbReference type="EMBL" id="JACAGC010000009">
    <property type="protein sequence ID" value="KAF6344927.1"/>
    <property type="molecule type" value="Genomic_DNA"/>
</dbReference>
<evidence type="ECO:0000256" key="1">
    <source>
        <dbReference type="SAM" id="MobiDB-lite"/>
    </source>
</evidence>
<dbReference type="AlphaFoldDB" id="A0A7J7X5F3"/>
<protein>
    <submittedName>
        <fullName evidence="2">Uncharacterized protein</fullName>
    </submittedName>
</protein>
<evidence type="ECO:0000313" key="2">
    <source>
        <dbReference type="EMBL" id="KAF6344927.1"/>
    </source>
</evidence>
<reference evidence="2 3" key="1">
    <citation type="journal article" date="2020" name="Nature">
        <title>Six reference-quality genomes reveal evolution of bat adaptations.</title>
        <authorList>
            <person name="Jebb D."/>
            <person name="Huang Z."/>
            <person name="Pippel M."/>
            <person name="Hughes G.M."/>
            <person name="Lavrichenko K."/>
            <person name="Devanna P."/>
            <person name="Winkler S."/>
            <person name="Jermiin L.S."/>
            <person name="Skirmuntt E.C."/>
            <person name="Katzourakis A."/>
            <person name="Burkitt-Gray L."/>
            <person name="Ray D.A."/>
            <person name="Sullivan K.A.M."/>
            <person name="Roscito J.G."/>
            <person name="Kirilenko B.M."/>
            <person name="Davalos L.M."/>
            <person name="Corthals A.P."/>
            <person name="Power M.L."/>
            <person name="Jones G."/>
            <person name="Ransome R.D."/>
            <person name="Dechmann D.K.N."/>
            <person name="Locatelli A.G."/>
            <person name="Puechmaille S.J."/>
            <person name="Fedrigo O."/>
            <person name="Jarvis E.D."/>
            <person name="Hiller M."/>
            <person name="Vernes S.C."/>
            <person name="Myers E.W."/>
            <person name="Teeling E.C."/>
        </authorList>
    </citation>
    <scope>NUCLEOTIDE SEQUENCE [LARGE SCALE GENOMIC DNA]</scope>
    <source>
        <strain evidence="2">MRhiFer1</strain>
        <tissue evidence="2">Lung</tissue>
    </source>
</reference>
<feature type="compositionally biased region" description="Basic residues" evidence="1">
    <location>
        <begin position="71"/>
        <end position="82"/>
    </location>
</feature>
<gene>
    <name evidence="2" type="ORF">mRhiFer1_010291</name>
</gene>
<proteinExistence type="predicted"/>
<name>A0A7J7X5F3_RHIFE</name>
<evidence type="ECO:0000313" key="3">
    <source>
        <dbReference type="Proteomes" id="UP000585614"/>
    </source>
</evidence>
<dbReference type="Proteomes" id="UP000585614">
    <property type="component" value="Unassembled WGS sequence"/>
</dbReference>
<comment type="caution">
    <text evidence="2">The sequence shown here is derived from an EMBL/GenBank/DDBJ whole genome shotgun (WGS) entry which is preliminary data.</text>
</comment>